<gene>
    <name evidence="4" type="ORF">RHIZ70_3572</name>
</gene>
<proteinExistence type="predicted"/>
<dbReference type="GO" id="GO:0004713">
    <property type="term" value="F:protein tyrosine kinase activity"/>
    <property type="evidence" value="ECO:0007669"/>
    <property type="project" value="TreeGrafter"/>
</dbReference>
<evidence type="ECO:0000313" key="4">
    <source>
        <dbReference type="EMBL" id="SSC67864.1"/>
    </source>
</evidence>
<keyword evidence="3" id="KW-1133">Transmembrane helix</keyword>
<dbReference type="InterPro" id="IPR050445">
    <property type="entry name" value="Bact_polysacc_biosynth/exp"/>
</dbReference>
<evidence type="ECO:0000256" key="3">
    <source>
        <dbReference type="SAM" id="Phobius"/>
    </source>
</evidence>
<dbReference type="RefSeq" id="WP_115670409.1">
    <property type="nucleotide sequence ID" value="NZ_UEYP01000005.1"/>
</dbReference>
<dbReference type="PANTHER" id="PTHR32309">
    <property type="entry name" value="TYROSINE-PROTEIN KINASE"/>
    <property type="match status" value="1"/>
</dbReference>
<protein>
    <recommendedName>
        <fullName evidence="6">Polysaccharide chain length determinant N-terminal domain-containing protein</fullName>
    </recommendedName>
</protein>
<dbReference type="PANTHER" id="PTHR32309:SF13">
    <property type="entry name" value="FERRIC ENTEROBACTIN TRANSPORT PROTEIN FEPE"/>
    <property type="match status" value="1"/>
</dbReference>
<feature type="coiled-coil region" evidence="1">
    <location>
        <begin position="274"/>
        <end position="322"/>
    </location>
</feature>
<evidence type="ECO:0000256" key="1">
    <source>
        <dbReference type="SAM" id="Coils"/>
    </source>
</evidence>
<evidence type="ECO:0008006" key="6">
    <source>
        <dbReference type="Google" id="ProtNLM"/>
    </source>
</evidence>
<dbReference type="Proteomes" id="UP000254764">
    <property type="component" value="Unassembled WGS sequence"/>
</dbReference>
<keyword evidence="5" id="KW-1185">Reference proteome</keyword>
<evidence type="ECO:0000256" key="2">
    <source>
        <dbReference type="SAM" id="MobiDB-lite"/>
    </source>
</evidence>
<dbReference type="GO" id="GO:0005886">
    <property type="term" value="C:plasma membrane"/>
    <property type="evidence" value="ECO:0007669"/>
    <property type="project" value="TreeGrafter"/>
</dbReference>
<reference evidence="5" key="1">
    <citation type="submission" date="2018-07" db="EMBL/GenBank/DDBJ databases">
        <authorList>
            <person name="Peiro R."/>
            <person name="Begona"/>
            <person name="Cbmso G."/>
            <person name="Lopez M."/>
            <person name="Gonzalez S."/>
        </authorList>
    </citation>
    <scope>NUCLEOTIDE SEQUENCE [LARGE SCALE GENOMIC DNA]</scope>
</reference>
<dbReference type="STRING" id="1336235.GCA_000518785_02986"/>
<organism evidence="4 5">
    <name type="scientific">Ciceribacter selenitireducens ATCC BAA-1503</name>
    <dbReference type="NCBI Taxonomy" id="1336235"/>
    <lineage>
        <taxon>Bacteria</taxon>
        <taxon>Pseudomonadati</taxon>
        <taxon>Pseudomonadota</taxon>
        <taxon>Alphaproteobacteria</taxon>
        <taxon>Hyphomicrobiales</taxon>
        <taxon>Rhizobiaceae</taxon>
        <taxon>Ciceribacter</taxon>
    </lineage>
</organism>
<sequence length="432" mass="48014">MANPENTAGAKITPPKLDAAAARPKQHPNVRILEGLLDESKKKARAVRSKRNMSILKIRHLIIISGFIALVAIPTTLASLYLAFVAQDQYHSSSSFAVRSIGSTIGASDIMGMFTQTTATSTVADSYILIDYLLSERMLEDVDSRFDLDTVYAPRGADYFFGLAAGLPIEDKLNYWRKMVTVNFDHSSGILQLQVKAFTPQQAQEIASYILSKSEQLINELSDKAHEETLKLARQEIGIAEQRLTDARMALREFRDVSQDVDPVEGAKLAVKLVAGMEQELAKLNAHLEAARSQMAEDTPRIRVIKSQISALTSRIEAEKQRLGSGTTDAKTARTTQDLIGSDVSGRLQLYEKLELEREFGERTYAAALASLEKARLDATGKQRYLAVFIEPTLSQMAQYPQRFLHALMVFLAGMFAWGMATLIYYNIRDRA</sequence>
<dbReference type="AlphaFoldDB" id="A0A376AJC5"/>
<feature type="transmembrane region" description="Helical" evidence="3">
    <location>
        <begin position="61"/>
        <end position="84"/>
    </location>
</feature>
<name>A0A376AJC5_9HYPH</name>
<evidence type="ECO:0000313" key="5">
    <source>
        <dbReference type="Proteomes" id="UP000254764"/>
    </source>
</evidence>
<keyword evidence="3" id="KW-0812">Transmembrane</keyword>
<feature type="region of interest" description="Disordered" evidence="2">
    <location>
        <begin position="1"/>
        <end position="25"/>
    </location>
</feature>
<keyword evidence="1" id="KW-0175">Coiled coil</keyword>
<feature type="transmembrane region" description="Helical" evidence="3">
    <location>
        <begin position="404"/>
        <end position="426"/>
    </location>
</feature>
<dbReference type="OrthoDB" id="7800844at2"/>
<accession>A0A376AJC5</accession>
<dbReference type="EMBL" id="UEYP01000005">
    <property type="protein sequence ID" value="SSC67864.1"/>
    <property type="molecule type" value="Genomic_DNA"/>
</dbReference>
<keyword evidence="3" id="KW-0472">Membrane</keyword>